<evidence type="ECO:0000313" key="4">
    <source>
        <dbReference type="EMBL" id="OTN93453.1"/>
    </source>
</evidence>
<evidence type="ECO:0000313" key="2">
    <source>
        <dbReference type="EMBL" id="AYM72347.1"/>
    </source>
</evidence>
<dbReference type="EMBL" id="QOVC01000002">
    <property type="protein sequence ID" value="KAA0692153.1"/>
    <property type="molecule type" value="Genomic_DNA"/>
</dbReference>
<dbReference type="EMBL" id="CP033041">
    <property type="protein sequence ID" value="AYM72347.1"/>
    <property type="molecule type" value="Genomic_DNA"/>
</dbReference>
<reference evidence="2 6" key="3">
    <citation type="submission" date="2018-10" db="EMBL/GenBank/DDBJ databases">
        <title>Escaping from acidified nitrite in gastric host defense: Transcriptomic basis for resistance to free nitrous acid in Enterococcus faecalis.</title>
        <authorList>
            <person name="Yu Z."/>
            <person name="Shi D."/>
            <person name="Liu W."/>
            <person name="Meng F."/>
        </authorList>
    </citation>
    <scope>NUCLEOTIDE SEQUENCE [LARGE SCALE GENOMIC DNA]</scope>
    <source>
        <strain evidence="2 6">JE1</strain>
    </source>
</reference>
<reference evidence="3 7" key="2">
    <citation type="submission" date="2018-07" db="EMBL/GenBank/DDBJ databases">
        <title>High quality draft genome sequencing of Enterococcus faecium exhibiting probiotic potential isolated from mucus of freshwater fish.</title>
        <authorList>
            <person name="El-Jeni R."/>
            <person name="Ghedira K."/>
            <person name="Abdelhak S."/>
            <person name="El-Bour M."/>
            <person name="Bouhaouala-Zahar B."/>
        </authorList>
    </citation>
    <scope>NUCLEOTIDE SEQUENCE [LARGE SCALE GENOMIC DNA]</scope>
    <source>
        <strain evidence="3 7">R.A73</strain>
    </source>
</reference>
<name>A0A242BD75_ENTFC</name>
<evidence type="ECO:0000313" key="7">
    <source>
        <dbReference type="Proteomes" id="UP000448762"/>
    </source>
</evidence>
<reference evidence="4 5" key="1">
    <citation type="submission" date="2017-05" db="EMBL/GenBank/DDBJ databases">
        <title>The Genome Sequence of Enterococcus faecium 7H8_DIV0219.</title>
        <authorList>
            <consortium name="The Broad Institute Genomics Platform"/>
            <consortium name="The Broad Institute Genomic Center for Infectious Diseases"/>
            <person name="Earl A."/>
            <person name="Manson A."/>
            <person name="Schwartman J."/>
            <person name="Gilmore M."/>
            <person name="Abouelleil A."/>
            <person name="Cao P."/>
            <person name="Chapman S."/>
            <person name="Cusick C."/>
            <person name="Shea T."/>
            <person name="Young S."/>
            <person name="Neafsey D."/>
            <person name="Nusbaum C."/>
            <person name="Birren B."/>
        </authorList>
    </citation>
    <scope>NUCLEOTIDE SEQUENCE [LARGE SCALE GENOMIC DNA]</scope>
    <source>
        <strain evidence="4 5">7H8_DIV0219</strain>
    </source>
</reference>
<dbReference type="Proteomes" id="UP000194885">
    <property type="component" value="Unassembled WGS sequence"/>
</dbReference>
<protein>
    <submittedName>
        <fullName evidence="4">Uncharacterized protein</fullName>
    </submittedName>
</protein>
<dbReference type="Proteomes" id="UP000275747">
    <property type="component" value="Chromosome"/>
</dbReference>
<organism evidence="4 5">
    <name type="scientific">Enterococcus faecium</name>
    <name type="common">Streptococcus faecium</name>
    <dbReference type="NCBI Taxonomy" id="1352"/>
    <lineage>
        <taxon>Bacteria</taxon>
        <taxon>Bacillati</taxon>
        <taxon>Bacillota</taxon>
        <taxon>Bacilli</taxon>
        <taxon>Lactobacillales</taxon>
        <taxon>Enterococcaceae</taxon>
        <taxon>Enterococcus</taxon>
    </lineage>
</organism>
<evidence type="ECO:0000313" key="3">
    <source>
        <dbReference type="EMBL" id="KAA0692153.1"/>
    </source>
</evidence>
<sequence length="114" mass="12902">MKNFKNLFILTMVIWGLTAFSQKIHADTNDLSAEQVMSTINSRGSKVIYHTRRSATLSGLTNTIIYNDGIYCGQLYLQSWSYDKDFATGRFWYVGIYRGTVRSNGGCPIGRLKS</sequence>
<gene>
    <name evidence="4" type="ORF">A5810_002319</name>
    <name evidence="2" type="ORF">D9Z05_03315</name>
    <name evidence="3" type="ORF">DTX73_02870</name>
</gene>
<evidence type="ECO:0000256" key="1">
    <source>
        <dbReference type="SAM" id="SignalP"/>
    </source>
</evidence>
<feature type="signal peptide" evidence="1">
    <location>
        <begin position="1"/>
        <end position="26"/>
    </location>
</feature>
<proteinExistence type="predicted"/>
<dbReference type="RefSeq" id="WP_002375324.1">
    <property type="nucleotide sequence ID" value="NZ_CABGQB010000001.1"/>
</dbReference>
<evidence type="ECO:0000313" key="5">
    <source>
        <dbReference type="Proteomes" id="UP000194885"/>
    </source>
</evidence>
<feature type="chain" id="PRO_5011913069" evidence="1">
    <location>
        <begin position="27"/>
        <end position="114"/>
    </location>
</feature>
<dbReference type="Proteomes" id="UP000448762">
    <property type="component" value="Unassembled WGS sequence"/>
</dbReference>
<evidence type="ECO:0000313" key="6">
    <source>
        <dbReference type="Proteomes" id="UP000275747"/>
    </source>
</evidence>
<dbReference type="EMBL" id="NGKW01000004">
    <property type="protein sequence ID" value="OTN93453.1"/>
    <property type="molecule type" value="Genomic_DNA"/>
</dbReference>
<keyword evidence="1" id="KW-0732">Signal</keyword>
<accession>A0A242BD75</accession>
<dbReference type="AlphaFoldDB" id="A0A242BD75"/>